<evidence type="ECO:0000256" key="6">
    <source>
        <dbReference type="ARBA" id="ARBA00022519"/>
    </source>
</evidence>
<organism evidence="15 16">
    <name type="scientific">Volucribacter amazonae</name>
    <dbReference type="NCBI Taxonomy" id="256731"/>
    <lineage>
        <taxon>Bacteria</taxon>
        <taxon>Pseudomonadati</taxon>
        <taxon>Pseudomonadota</taxon>
        <taxon>Gammaproteobacteria</taxon>
        <taxon>Pasteurellales</taxon>
        <taxon>Pasteurellaceae</taxon>
        <taxon>Volucribacter</taxon>
    </lineage>
</organism>
<feature type="transmembrane region" description="Helical" evidence="13">
    <location>
        <begin position="109"/>
        <end position="134"/>
    </location>
</feature>
<gene>
    <name evidence="15" type="ORF">A6A20_12020</name>
</gene>
<keyword evidence="4 12" id="KW-0813">Transport</keyword>
<dbReference type="InterPro" id="IPR014164">
    <property type="entry name" value="TonB_ExbB_1"/>
</dbReference>
<evidence type="ECO:0000313" key="16">
    <source>
        <dbReference type="Proteomes" id="UP001155500"/>
    </source>
</evidence>
<dbReference type="GO" id="GO:0022857">
    <property type="term" value="F:transmembrane transporter activity"/>
    <property type="evidence" value="ECO:0007669"/>
    <property type="project" value="InterPro"/>
</dbReference>
<keyword evidence="9 13" id="KW-1133">Transmembrane helix</keyword>
<evidence type="ECO:0000256" key="12">
    <source>
        <dbReference type="RuleBase" id="RU004057"/>
    </source>
</evidence>
<dbReference type="InterPro" id="IPR002898">
    <property type="entry name" value="MotA_ExbB_proton_chnl"/>
</dbReference>
<evidence type="ECO:0000256" key="1">
    <source>
        <dbReference type="ARBA" id="ARBA00004429"/>
    </source>
</evidence>
<evidence type="ECO:0000256" key="3">
    <source>
        <dbReference type="ARBA" id="ARBA00022093"/>
    </source>
</evidence>
<dbReference type="GO" id="GO:0017038">
    <property type="term" value="P:protein import"/>
    <property type="evidence" value="ECO:0007669"/>
    <property type="project" value="TreeGrafter"/>
</dbReference>
<dbReference type="PANTHER" id="PTHR30625:SF16">
    <property type="entry name" value="BIOPOLYMER TRANSPORT PROTEIN EXBB"/>
    <property type="match status" value="1"/>
</dbReference>
<sequence>MYLQAHIVVQVVIWLLVFCSVITWAILLLKSYQFMVARSKIKRDLRILPQYSLFSEMEKKGDYSFITQQFLQIVLQEKQLSSLQDKDLIERIEFRLVQQSKMMQQYIRYGIGILASIGAVTPFVGLFGTVWGIMNSFIGIAQNQSADLFAVAPGIAEALFATALGLVAAIPAVVIYNFFVRQTQNYAEQLQRVTSSILLAIRRENGMK</sequence>
<feature type="domain" description="MotA/TolQ/ExbB proton channel" evidence="14">
    <location>
        <begin position="69"/>
        <end position="191"/>
    </location>
</feature>
<keyword evidence="6" id="KW-0997">Cell inner membrane</keyword>
<dbReference type="InterPro" id="IPR050790">
    <property type="entry name" value="ExbB/TolQ_transport"/>
</dbReference>
<name>A0A9X4SMN3_9PAST</name>
<evidence type="ECO:0000256" key="11">
    <source>
        <dbReference type="ARBA" id="ARBA00024816"/>
    </source>
</evidence>
<keyword evidence="10 13" id="KW-0472">Membrane</keyword>
<evidence type="ECO:0000256" key="10">
    <source>
        <dbReference type="ARBA" id="ARBA00023136"/>
    </source>
</evidence>
<comment type="caution">
    <text evidence="15">The sequence shown here is derived from an EMBL/GenBank/DDBJ whole genome shotgun (WGS) entry which is preliminary data.</text>
</comment>
<comment type="function">
    <text evidence="11">Involved in the TonB-dependent energy-dependent transport of various receptor-bound substrates. Protects ExbD from proteolytic degradation and functionally stabilizes TonB.</text>
</comment>
<comment type="subunit">
    <text evidence="2">The accessory proteins ExbB and ExbD seem to form a complex with TonB.</text>
</comment>
<accession>A0A9X4SMN3</accession>
<keyword evidence="7 13" id="KW-0812">Transmembrane</keyword>
<evidence type="ECO:0000256" key="9">
    <source>
        <dbReference type="ARBA" id="ARBA00022989"/>
    </source>
</evidence>
<keyword evidence="16" id="KW-1185">Reference proteome</keyword>
<dbReference type="GO" id="GO:0005886">
    <property type="term" value="C:plasma membrane"/>
    <property type="evidence" value="ECO:0007669"/>
    <property type="project" value="UniProtKB-SubCell"/>
</dbReference>
<evidence type="ECO:0000256" key="8">
    <source>
        <dbReference type="ARBA" id="ARBA00022927"/>
    </source>
</evidence>
<comment type="subcellular location">
    <subcellularLocation>
        <location evidence="1">Cell inner membrane</location>
        <topology evidence="1">Multi-pass membrane protein</topology>
    </subcellularLocation>
    <subcellularLocation>
        <location evidence="12">Membrane</location>
        <topology evidence="12">Multi-pass membrane protein</topology>
    </subcellularLocation>
</comment>
<dbReference type="EMBL" id="LWID01000001">
    <property type="protein sequence ID" value="MDG6896323.1"/>
    <property type="molecule type" value="Genomic_DNA"/>
</dbReference>
<evidence type="ECO:0000256" key="13">
    <source>
        <dbReference type="SAM" id="Phobius"/>
    </source>
</evidence>
<dbReference type="NCBIfam" id="TIGR02797">
    <property type="entry name" value="exbB"/>
    <property type="match status" value="1"/>
</dbReference>
<comment type="similarity">
    <text evidence="12">Belongs to the exbB/tolQ family.</text>
</comment>
<dbReference type="PANTHER" id="PTHR30625">
    <property type="entry name" value="PROTEIN TOLQ"/>
    <property type="match status" value="1"/>
</dbReference>
<evidence type="ECO:0000259" key="14">
    <source>
        <dbReference type="Pfam" id="PF01618"/>
    </source>
</evidence>
<evidence type="ECO:0000256" key="4">
    <source>
        <dbReference type="ARBA" id="ARBA00022448"/>
    </source>
</evidence>
<dbReference type="Proteomes" id="UP001155500">
    <property type="component" value="Unassembled WGS sequence"/>
</dbReference>
<proteinExistence type="inferred from homology"/>
<dbReference type="AlphaFoldDB" id="A0A9X4SMN3"/>
<feature type="transmembrane region" description="Helical" evidence="13">
    <location>
        <begin position="6"/>
        <end position="29"/>
    </location>
</feature>
<protein>
    <recommendedName>
        <fullName evidence="3">Biopolymer transport protein ExbB</fullName>
    </recommendedName>
</protein>
<evidence type="ECO:0000256" key="7">
    <source>
        <dbReference type="ARBA" id="ARBA00022692"/>
    </source>
</evidence>
<keyword evidence="5" id="KW-1003">Cell membrane</keyword>
<keyword evidence="8 12" id="KW-0653">Protein transport</keyword>
<feature type="transmembrane region" description="Helical" evidence="13">
    <location>
        <begin position="154"/>
        <end position="179"/>
    </location>
</feature>
<evidence type="ECO:0000313" key="15">
    <source>
        <dbReference type="EMBL" id="MDG6896323.1"/>
    </source>
</evidence>
<evidence type="ECO:0000256" key="2">
    <source>
        <dbReference type="ARBA" id="ARBA00011471"/>
    </source>
</evidence>
<reference evidence="15" key="1">
    <citation type="submission" date="2016-03" db="EMBL/GenBank/DDBJ databases">
        <title>Co-evolution between Pasteurellaceae and their hosts.</title>
        <authorList>
            <person name="Hansen M.J."/>
            <person name="Bojesen A.M."/>
            <person name="Planet P."/>
        </authorList>
    </citation>
    <scope>NUCLEOTIDE SEQUENCE</scope>
    <source>
        <strain evidence="15">146/S8/89</strain>
    </source>
</reference>
<dbReference type="Pfam" id="PF01618">
    <property type="entry name" value="MotA_ExbB"/>
    <property type="match status" value="1"/>
</dbReference>
<evidence type="ECO:0000256" key="5">
    <source>
        <dbReference type="ARBA" id="ARBA00022475"/>
    </source>
</evidence>